<protein>
    <submittedName>
        <fullName evidence="7">SulP family inorganic anion transporter</fullName>
    </submittedName>
</protein>
<dbReference type="Pfam" id="PF01740">
    <property type="entry name" value="STAS"/>
    <property type="match status" value="1"/>
</dbReference>
<feature type="transmembrane region" description="Helical" evidence="5">
    <location>
        <begin position="123"/>
        <end position="141"/>
    </location>
</feature>
<feature type="transmembrane region" description="Helical" evidence="5">
    <location>
        <begin position="91"/>
        <end position="111"/>
    </location>
</feature>
<dbReference type="EMBL" id="JAPKNA010000001">
    <property type="protein sequence ID" value="MCX5462571.1"/>
    <property type="molecule type" value="Genomic_DNA"/>
</dbReference>
<dbReference type="RefSeq" id="WP_266119758.1">
    <property type="nucleotide sequence ID" value="NZ_JAPKNA010000001.1"/>
</dbReference>
<dbReference type="PANTHER" id="PTHR11814">
    <property type="entry name" value="SULFATE TRANSPORTER"/>
    <property type="match status" value="1"/>
</dbReference>
<evidence type="ECO:0000313" key="8">
    <source>
        <dbReference type="Proteomes" id="UP001209916"/>
    </source>
</evidence>
<feature type="transmembrane region" description="Helical" evidence="5">
    <location>
        <begin position="379"/>
        <end position="409"/>
    </location>
</feature>
<dbReference type="Proteomes" id="UP001209916">
    <property type="component" value="Unassembled WGS sequence"/>
</dbReference>
<reference evidence="7 8" key="1">
    <citation type="submission" date="2022-11" db="EMBL/GenBank/DDBJ databases">
        <title>Biodiversity and phylogenetic relationships of bacteria.</title>
        <authorList>
            <person name="Machado R.A.R."/>
            <person name="Bhat A."/>
            <person name="Loulou A."/>
            <person name="Kallel S."/>
        </authorList>
    </citation>
    <scope>NUCLEOTIDE SEQUENCE [LARGE SCALE GENOMIC DNA]</scope>
    <source>
        <strain evidence="7 8">DSM 13975</strain>
    </source>
</reference>
<dbReference type="SUPFAM" id="SSF52091">
    <property type="entry name" value="SpoIIaa-like"/>
    <property type="match status" value="1"/>
</dbReference>
<dbReference type="InterPro" id="IPR002645">
    <property type="entry name" value="STAS_dom"/>
</dbReference>
<proteinExistence type="predicted"/>
<feature type="transmembrane region" description="Helical" evidence="5">
    <location>
        <begin position="289"/>
        <end position="307"/>
    </location>
</feature>
<feature type="transmembrane region" description="Helical" evidence="5">
    <location>
        <begin position="327"/>
        <end position="358"/>
    </location>
</feature>
<evidence type="ECO:0000256" key="1">
    <source>
        <dbReference type="ARBA" id="ARBA00004141"/>
    </source>
</evidence>
<feature type="transmembrane region" description="Helical" evidence="5">
    <location>
        <begin position="22"/>
        <end position="43"/>
    </location>
</feature>
<dbReference type="PROSITE" id="PS50801">
    <property type="entry name" value="STAS"/>
    <property type="match status" value="1"/>
</dbReference>
<feature type="transmembrane region" description="Helical" evidence="5">
    <location>
        <begin position="200"/>
        <end position="228"/>
    </location>
</feature>
<evidence type="ECO:0000256" key="4">
    <source>
        <dbReference type="ARBA" id="ARBA00023136"/>
    </source>
</evidence>
<keyword evidence="2 5" id="KW-0812">Transmembrane</keyword>
<comment type="caution">
    <text evidence="7">The sequence shown here is derived from an EMBL/GenBank/DDBJ whole genome shotgun (WGS) entry which is preliminary data.</text>
</comment>
<dbReference type="InterPro" id="IPR036513">
    <property type="entry name" value="STAS_dom_sf"/>
</dbReference>
<dbReference type="CDD" id="cd07042">
    <property type="entry name" value="STAS_SulP_like_sulfate_transporter"/>
    <property type="match status" value="1"/>
</dbReference>
<dbReference type="InterPro" id="IPR001902">
    <property type="entry name" value="SLC26A/SulP_fam"/>
</dbReference>
<keyword evidence="4 5" id="KW-0472">Membrane</keyword>
<dbReference type="Gene3D" id="3.30.750.24">
    <property type="entry name" value="STAS domain"/>
    <property type="match status" value="1"/>
</dbReference>
<feature type="transmembrane region" description="Helical" evidence="5">
    <location>
        <begin position="50"/>
        <end position="71"/>
    </location>
</feature>
<evidence type="ECO:0000256" key="2">
    <source>
        <dbReference type="ARBA" id="ARBA00022692"/>
    </source>
</evidence>
<feature type="domain" description="STAS" evidence="6">
    <location>
        <begin position="432"/>
        <end position="543"/>
    </location>
</feature>
<sequence length="572" mass="61083">MIALLEAGRAGLLGRKHWLNNLLAGLVVGVVALPLAMAFAIASGVKPEQGLYTAIIAGLAVSLFGGSRVQIAGPTGAFIVILSGVVAQHGVAGLQIATLMAGVILLLLGLLRLGAVIRFIPDPVIVGFTAGIGVIIWVGQWRDFFGLPVVEGQHFHEKLWFLLHNLPSLDWATTVLGALSLAILILVPKVPALARLPGPLVALVVITLIQAIFRFESVATIGSSFGALPSGLPSFQWPEITVTRVVELIGPAFAIAMLGAIESLLSAVVADSMTGTRHDSNQELVGQGIANVLSPLFGGIAATGAIARTATNIRNGGTSPIAGVVHVIFLVLVLLFLAPLAAYIPLTVLAAILFMVAWNMSQARLVVRLQRRMPPADLLILWVTFALTVFADLVVAVNIGVILAMLYVLKRTSDGVQVRALEGRRLQRALDLSFSQELRQDISVLTLEGPYFFASVEAVNRSLLTVSEPVKAIVLRLNYVPFVDATAMQALETALMELEQRNVMVALCEANEKVSRKLVRMGLFKQIHAQRVFDSLQNAWESVSETLDYRAAEEAAKEVALSPDNSVAARTD</sequence>
<feature type="transmembrane region" description="Helical" evidence="5">
    <location>
        <begin position="169"/>
        <end position="188"/>
    </location>
</feature>
<dbReference type="InterPro" id="IPR011547">
    <property type="entry name" value="SLC26A/SulP_dom"/>
</dbReference>
<dbReference type="Pfam" id="PF00916">
    <property type="entry name" value="Sulfate_transp"/>
    <property type="match status" value="1"/>
</dbReference>
<comment type="subcellular location">
    <subcellularLocation>
        <location evidence="1">Membrane</location>
        <topology evidence="1">Multi-pass membrane protein</topology>
    </subcellularLocation>
</comment>
<keyword evidence="8" id="KW-1185">Reference proteome</keyword>
<evidence type="ECO:0000313" key="7">
    <source>
        <dbReference type="EMBL" id="MCX5462571.1"/>
    </source>
</evidence>
<gene>
    <name evidence="7" type="ORF">OSH09_00140</name>
</gene>
<organism evidence="7 8">
    <name type="scientific">Alcaligenes parafaecalis</name>
    <dbReference type="NCBI Taxonomy" id="171260"/>
    <lineage>
        <taxon>Bacteria</taxon>
        <taxon>Pseudomonadati</taxon>
        <taxon>Pseudomonadota</taxon>
        <taxon>Betaproteobacteria</taxon>
        <taxon>Burkholderiales</taxon>
        <taxon>Alcaligenaceae</taxon>
        <taxon>Alcaligenes</taxon>
    </lineage>
</organism>
<feature type="transmembrane region" description="Helical" evidence="5">
    <location>
        <begin position="248"/>
        <end position="269"/>
    </location>
</feature>
<evidence type="ECO:0000259" key="6">
    <source>
        <dbReference type="PROSITE" id="PS50801"/>
    </source>
</evidence>
<evidence type="ECO:0000256" key="3">
    <source>
        <dbReference type="ARBA" id="ARBA00022989"/>
    </source>
</evidence>
<name>A0ABT3VHF7_9BURK</name>
<keyword evidence="3 5" id="KW-1133">Transmembrane helix</keyword>
<accession>A0ABT3VHF7</accession>
<evidence type="ECO:0000256" key="5">
    <source>
        <dbReference type="SAM" id="Phobius"/>
    </source>
</evidence>